<keyword evidence="1" id="KW-0472">Membrane</keyword>
<feature type="transmembrane region" description="Helical" evidence="1">
    <location>
        <begin position="210"/>
        <end position="237"/>
    </location>
</feature>
<dbReference type="NCBIfam" id="TIGR04370">
    <property type="entry name" value="glyco_rpt_poly"/>
    <property type="match status" value="1"/>
</dbReference>
<name>A0A2H4U4S3_METSM</name>
<feature type="transmembrane region" description="Helical" evidence="1">
    <location>
        <begin position="131"/>
        <end position="159"/>
    </location>
</feature>
<feature type="transmembrane region" description="Helical" evidence="1">
    <location>
        <begin position="405"/>
        <end position="423"/>
    </location>
</feature>
<evidence type="ECO:0000256" key="1">
    <source>
        <dbReference type="SAM" id="Phobius"/>
    </source>
</evidence>
<evidence type="ECO:0000313" key="2">
    <source>
        <dbReference type="EMBL" id="ATZ59115.1"/>
    </source>
</evidence>
<gene>
    <name evidence="2" type="ORF">BK798_01135</name>
</gene>
<keyword evidence="1" id="KW-1133">Transmembrane helix</keyword>
<sequence>MSLIYTKLTSIVNKISQLFHESLLFTIIFSILNYFENAWVNSYLKGLYPGENFLGFIKKNKILNSEVFNPLIVLVVFGAFLILSINAVSASLAITLAIAFIAFFIGSAILPRYFLNKEFKKPAIEFKIKDLYSIGFCLVLISILFFFVSVASVGGIPILKTSLRYQLKPLFTMPVFLIIPGVCILASAYLKKFQENKITRSQARFRFLILIGISCVFLLALGYRTPLLAVLLIMIIIGYYGNILAVWEVVVGALIGVCAIIGIGYFRSVEEYTVTSATNPFYTLESRADFTLNVLNLLDFIGGNFGVTHGKLLASSIPGSDLGPRMMIGKLIAWRTEVTVTPTLIGQMVIDFGKIGVAVEMCGLGFILGIGYKIMKKTNDFAYIGLYSLLLTYSILGVETGILDIQVLAYFAVAIFIYLAFIIKSDKC</sequence>
<dbReference type="InterPro" id="IPR002760">
    <property type="entry name" value="O_anti_polymase"/>
</dbReference>
<proteinExistence type="predicted"/>
<dbReference type="EMBL" id="CP017803">
    <property type="protein sequence ID" value="ATZ59115.1"/>
    <property type="molecule type" value="Genomic_DNA"/>
</dbReference>
<dbReference type="GeneID" id="35117940"/>
<evidence type="ECO:0008006" key="4">
    <source>
        <dbReference type="Google" id="ProtNLM"/>
    </source>
</evidence>
<dbReference type="Proteomes" id="UP000232133">
    <property type="component" value="Chromosome"/>
</dbReference>
<dbReference type="AlphaFoldDB" id="A0A2H4U4S3"/>
<feature type="transmembrane region" description="Helical" evidence="1">
    <location>
        <begin position="171"/>
        <end position="190"/>
    </location>
</feature>
<dbReference type="Pfam" id="PF01901">
    <property type="entry name" value="O_anti_polymase"/>
    <property type="match status" value="1"/>
</dbReference>
<dbReference type="RefSeq" id="WP_100815179.1">
    <property type="nucleotide sequence ID" value="NZ_CP017803.1"/>
</dbReference>
<evidence type="ECO:0000313" key="3">
    <source>
        <dbReference type="Proteomes" id="UP000232133"/>
    </source>
</evidence>
<reference evidence="2 3" key="1">
    <citation type="submission" date="2016-10" db="EMBL/GenBank/DDBJ databases">
        <authorList>
            <person name="Varghese N."/>
        </authorList>
    </citation>
    <scope>NUCLEOTIDE SEQUENCE [LARGE SCALE GENOMIC DNA]</scope>
    <source>
        <strain evidence="2 3">KB11</strain>
    </source>
</reference>
<feature type="transmembrane region" description="Helical" evidence="1">
    <location>
        <begin position="381"/>
        <end position="399"/>
    </location>
</feature>
<organism evidence="2 3">
    <name type="scientific">Methanobrevibacter smithii</name>
    <dbReference type="NCBI Taxonomy" id="2173"/>
    <lineage>
        <taxon>Archaea</taxon>
        <taxon>Methanobacteriati</taxon>
        <taxon>Methanobacteriota</taxon>
        <taxon>Methanomada group</taxon>
        <taxon>Methanobacteria</taxon>
        <taxon>Methanobacteriales</taxon>
        <taxon>Methanobacteriaceae</taxon>
        <taxon>Methanobrevibacter</taxon>
    </lineage>
</organism>
<feature type="transmembrane region" description="Helical" evidence="1">
    <location>
        <begin position="243"/>
        <end position="266"/>
    </location>
</feature>
<accession>A0A2H4U4S3</accession>
<feature type="transmembrane region" description="Helical" evidence="1">
    <location>
        <begin position="91"/>
        <end position="110"/>
    </location>
</feature>
<feature type="transmembrane region" description="Helical" evidence="1">
    <location>
        <begin position="67"/>
        <end position="85"/>
    </location>
</feature>
<keyword evidence="1" id="KW-0812">Transmembrane</keyword>
<protein>
    <recommendedName>
        <fullName evidence="4">Oligosaccharide repeat unit polymerase</fullName>
    </recommendedName>
</protein>